<accession>A0A9X1HQ41</accession>
<dbReference type="Pfam" id="PF22659">
    <property type="entry name" value="YycE-like_C"/>
    <property type="match status" value="1"/>
</dbReference>
<protein>
    <submittedName>
        <fullName evidence="4">VOC family protein</fullName>
    </submittedName>
</protein>
<dbReference type="EMBL" id="JAIXNE010000002">
    <property type="protein sequence ID" value="MCA6074723.1"/>
    <property type="molecule type" value="Genomic_DNA"/>
</dbReference>
<dbReference type="Pfam" id="PF22658">
    <property type="entry name" value="YycE-like_N"/>
    <property type="match status" value="1"/>
</dbReference>
<dbReference type="AlphaFoldDB" id="A0A9X1HQ41"/>
<evidence type="ECO:0000313" key="6">
    <source>
        <dbReference type="Proteomes" id="UP001139409"/>
    </source>
</evidence>
<evidence type="ECO:0000259" key="1">
    <source>
        <dbReference type="Pfam" id="PF22658"/>
    </source>
</evidence>
<dbReference type="EMBL" id="JAIXNE010000004">
    <property type="protein sequence ID" value="MCA6077028.1"/>
    <property type="molecule type" value="Genomic_DNA"/>
</dbReference>
<evidence type="ECO:0000259" key="2">
    <source>
        <dbReference type="Pfam" id="PF22659"/>
    </source>
</evidence>
<evidence type="ECO:0000313" key="4">
    <source>
        <dbReference type="EMBL" id="MCA6075900.1"/>
    </source>
</evidence>
<keyword evidence="6" id="KW-1185">Reference proteome</keyword>
<organism evidence="4 6">
    <name type="scientific">Fulvivirga sedimenti</name>
    <dbReference type="NCBI Taxonomy" id="2879465"/>
    <lineage>
        <taxon>Bacteria</taxon>
        <taxon>Pseudomonadati</taxon>
        <taxon>Bacteroidota</taxon>
        <taxon>Cytophagia</taxon>
        <taxon>Cytophagales</taxon>
        <taxon>Fulvivirgaceae</taxon>
        <taxon>Fulvivirga</taxon>
    </lineage>
</organism>
<dbReference type="RefSeq" id="WP_225697836.1">
    <property type="nucleotide sequence ID" value="NZ_JAIXNE010000002.1"/>
</dbReference>
<dbReference type="EMBL" id="JAIXNE010000003">
    <property type="protein sequence ID" value="MCA6075900.1"/>
    <property type="molecule type" value="Genomic_DNA"/>
</dbReference>
<dbReference type="InterPro" id="IPR029068">
    <property type="entry name" value="Glyas_Bleomycin-R_OHBP_Dase"/>
</dbReference>
<reference evidence="4" key="1">
    <citation type="submission" date="2021-09" db="EMBL/GenBank/DDBJ databases">
        <title>Fulvivirga sp. isolated from coastal sediment.</title>
        <authorList>
            <person name="Yu H."/>
        </authorList>
    </citation>
    <scope>NUCLEOTIDE SEQUENCE</scope>
    <source>
        <strain evidence="4">1062</strain>
    </source>
</reference>
<dbReference type="Proteomes" id="UP001139409">
    <property type="component" value="Unassembled WGS sequence"/>
</dbReference>
<dbReference type="CDD" id="cd06587">
    <property type="entry name" value="VOC"/>
    <property type="match status" value="1"/>
</dbReference>
<dbReference type="InterPro" id="IPR058997">
    <property type="entry name" value="YycE-like_C"/>
</dbReference>
<comment type="caution">
    <text evidence="4">The sequence shown here is derived from an EMBL/GenBank/DDBJ whole genome shotgun (WGS) entry which is preliminary data.</text>
</comment>
<dbReference type="InterPro" id="IPR058998">
    <property type="entry name" value="YycE-like_N"/>
</dbReference>
<feature type="domain" description="YycE-like C-terminal" evidence="2">
    <location>
        <begin position="68"/>
        <end position="121"/>
    </location>
</feature>
<evidence type="ECO:0000313" key="3">
    <source>
        <dbReference type="EMBL" id="MCA6074723.1"/>
    </source>
</evidence>
<dbReference type="SUPFAM" id="SSF54593">
    <property type="entry name" value="Glyoxalase/Bleomycin resistance protein/Dihydroxybiphenyl dioxygenase"/>
    <property type="match status" value="1"/>
</dbReference>
<evidence type="ECO:0000313" key="5">
    <source>
        <dbReference type="EMBL" id="MCA6077028.1"/>
    </source>
</evidence>
<dbReference type="Gene3D" id="3.10.180.10">
    <property type="entry name" value="2,3-Dihydroxybiphenyl 1,2-Dioxygenase, domain 1"/>
    <property type="match status" value="1"/>
</dbReference>
<sequence length="125" mass="14632">MEFRSARHTDNLGRIKNFYTNVMGLTVLFSFEDHNSYSGVFLGKEGHDWHLEFTTSGDKAEHKFDAEDILVFYPTHQEEYDEIIHQIEANNIEKLKARNPYWNDNGIMIQDPDGFHVIVSNLKIK</sequence>
<feature type="domain" description="YycE-like N-terminal" evidence="1">
    <location>
        <begin position="3"/>
        <end position="54"/>
    </location>
</feature>
<name>A0A9X1HQ41_9BACT</name>
<gene>
    <name evidence="3" type="ORF">LDX50_07565</name>
    <name evidence="4" type="ORF">LDX50_13535</name>
    <name evidence="5" type="ORF">LDX50_19255</name>
</gene>
<proteinExistence type="predicted"/>